<evidence type="ECO:0000313" key="1">
    <source>
        <dbReference type="EMBL" id="CAF4565684.1"/>
    </source>
</evidence>
<dbReference type="SUPFAM" id="SSF51735">
    <property type="entry name" value="NAD(P)-binding Rossmann-fold domains"/>
    <property type="match status" value="1"/>
</dbReference>
<name>A0A8S2YKX5_9BILA</name>
<sequence length="60" mass="6700">MCLLIGFIIILYVSYRLYQHFYPTSNISPNGKYILISGCDTGFGHGLAIELDKQGFNVLA</sequence>
<dbReference type="InterPro" id="IPR036291">
    <property type="entry name" value="NAD(P)-bd_dom_sf"/>
</dbReference>
<evidence type="ECO:0000313" key="2">
    <source>
        <dbReference type="Proteomes" id="UP000676336"/>
    </source>
</evidence>
<comment type="caution">
    <text evidence="1">The sequence shown here is derived from an EMBL/GenBank/DDBJ whole genome shotgun (WGS) entry which is preliminary data.</text>
</comment>
<dbReference type="AlphaFoldDB" id="A0A8S2YKX5"/>
<accession>A0A8S2YKX5</accession>
<feature type="non-terminal residue" evidence="1">
    <location>
        <position position="60"/>
    </location>
</feature>
<organism evidence="1 2">
    <name type="scientific">Rotaria magnacalcarata</name>
    <dbReference type="NCBI Taxonomy" id="392030"/>
    <lineage>
        <taxon>Eukaryota</taxon>
        <taxon>Metazoa</taxon>
        <taxon>Spiralia</taxon>
        <taxon>Gnathifera</taxon>
        <taxon>Rotifera</taxon>
        <taxon>Eurotatoria</taxon>
        <taxon>Bdelloidea</taxon>
        <taxon>Philodinida</taxon>
        <taxon>Philodinidae</taxon>
        <taxon>Rotaria</taxon>
    </lineage>
</organism>
<dbReference type="EMBL" id="CAJOBI010096103">
    <property type="protein sequence ID" value="CAF4565684.1"/>
    <property type="molecule type" value="Genomic_DNA"/>
</dbReference>
<dbReference type="Proteomes" id="UP000676336">
    <property type="component" value="Unassembled WGS sequence"/>
</dbReference>
<gene>
    <name evidence="1" type="ORF">SMN809_LOCUS37637</name>
</gene>
<proteinExistence type="predicted"/>
<protein>
    <submittedName>
        <fullName evidence="1">Uncharacterized protein</fullName>
    </submittedName>
</protein>
<reference evidence="1" key="1">
    <citation type="submission" date="2021-02" db="EMBL/GenBank/DDBJ databases">
        <authorList>
            <person name="Nowell W R."/>
        </authorList>
    </citation>
    <scope>NUCLEOTIDE SEQUENCE</scope>
</reference>